<dbReference type="GO" id="GO:0007155">
    <property type="term" value="P:cell adhesion"/>
    <property type="evidence" value="ECO:0007669"/>
    <property type="project" value="InterPro"/>
</dbReference>
<protein>
    <submittedName>
        <fullName evidence="6">ABC transporter substrate-binding protein</fullName>
    </submittedName>
</protein>
<reference evidence="6" key="1">
    <citation type="submission" date="2016-10" db="EMBL/GenBank/DDBJ databases">
        <title>CRISPR-Cas defence system in Roseofilum reptotaenium: evidence of a bacteriophage-cyanobacterium arms race in the coral black band disease.</title>
        <authorList>
            <person name="Buerger P."/>
            <person name="Wood-Charlson E.M."/>
            <person name="Weynberg K.D."/>
            <person name="Willis B."/>
            <person name="Van Oppen M.J."/>
        </authorList>
    </citation>
    <scope>NUCLEOTIDE SEQUENCE [LARGE SCALE GENOMIC DNA]</scope>
    <source>
        <strain evidence="6">AO1-A</strain>
    </source>
</reference>
<dbReference type="EMBL" id="MLAW01000005">
    <property type="protein sequence ID" value="OJJ26679.1"/>
    <property type="molecule type" value="Genomic_DNA"/>
</dbReference>
<dbReference type="Gene3D" id="3.40.50.1980">
    <property type="entry name" value="Nitrogenase molybdenum iron protein domain"/>
    <property type="match status" value="3"/>
</dbReference>
<dbReference type="PRINTS" id="PR00691">
    <property type="entry name" value="ADHESINB"/>
</dbReference>
<dbReference type="Proteomes" id="UP000183940">
    <property type="component" value="Unassembled WGS sequence"/>
</dbReference>
<evidence type="ECO:0000313" key="7">
    <source>
        <dbReference type="Proteomes" id="UP000183940"/>
    </source>
</evidence>
<evidence type="ECO:0000256" key="3">
    <source>
        <dbReference type="ARBA" id="ARBA00022729"/>
    </source>
</evidence>
<dbReference type="PROSITE" id="PS51257">
    <property type="entry name" value="PROKAR_LIPOPROTEIN"/>
    <property type="match status" value="1"/>
</dbReference>
<dbReference type="InterPro" id="IPR006128">
    <property type="entry name" value="Lipoprotein_PsaA-like"/>
</dbReference>
<gene>
    <name evidence="6" type="ORF">BI308_04695</name>
</gene>
<comment type="caution">
    <text evidence="6">The sequence shown here is derived from an EMBL/GenBank/DDBJ whole genome shotgun (WGS) entry which is preliminary data.</text>
</comment>
<dbReference type="AlphaFoldDB" id="A0A1L9QVL1"/>
<dbReference type="InterPro" id="IPR006127">
    <property type="entry name" value="ZnuA-like"/>
</dbReference>
<organism evidence="6 7">
    <name type="scientific">Roseofilum reptotaenium AO1-A</name>
    <dbReference type="NCBI Taxonomy" id="1925591"/>
    <lineage>
        <taxon>Bacteria</taxon>
        <taxon>Bacillati</taxon>
        <taxon>Cyanobacteriota</taxon>
        <taxon>Cyanophyceae</taxon>
        <taxon>Desertifilales</taxon>
        <taxon>Desertifilaceae</taxon>
        <taxon>Roseofilum</taxon>
    </lineage>
</organism>
<keyword evidence="7" id="KW-1185">Reference proteome</keyword>
<evidence type="ECO:0000256" key="5">
    <source>
        <dbReference type="SAM" id="MobiDB-lite"/>
    </source>
</evidence>
<dbReference type="SUPFAM" id="SSF53807">
    <property type="entry name" value="Helical backbone' metal receptor"/>
    <property type="match status" value="1"/>
</dbReference>
<name>A0A1L9QVL1_9CYAN</name>
<dbReference type="PANTHER" id="PTHR42953:SF3">
    <property type="entry name" value="HIGH-AFFINITY ZINC UPTAKE SYSTEM PROTEIN ZNUA"/>
    <property type="match status" value="1"/>
</dbReference>
<evidence type="ECO:0000256" key="1">
    <source>
        <dbReference type="ARBA" id="ARBA00011028"/>
    </source>
</evidence>
<accession>A0A1L9QVL1</accession>
<comment type="similarity">
    <text evidence="1 4">Belongs to the bacterial solute-binding protein 9 family.</text>
</comment>
<sequence>MIIPGKRVSQLGIAVFTALSLVSCVSNSSTEPITGQNTAVVEEQDDLEVVTTFLPITQFTKAVAGDRAEVIQLLPTNIGPHDYQAKPGDVQAIAQADILIKNGLELEFFLDDLINNAENTNLVIVDSSSGIEPLKFAEQDHDDHDHGDEDDHDHGDEDDHDHGDEDDRDHGHDHGEFDPHIWLDPKRAIEQVENIRDALIAADPEGTEVYTQNAAAFIEELKSLDAQITEQLKPYAGQTFITFHDFANYFAQSYGLRAEFLVDIPEENPSPEDVRRLIEIVQAEQIQALLQDQQGNTKAFETLAQDLKIEVSTFDPIETGGSTSTEPTMYLTIMEQNATNLADALNE</sequence>
<keyword evidence="2 4" id="KW-0813">Transport</keyword>
<feature type="region of interest" description="Disordered" evidence="5">
    <location>
        <begin position="139"/>
        <end position="180"/>
    </location>
</feature>
<evidence type="ECO:0000313" key="6">
    <source>
        <dbReference type="EMBL" id="OJJ26679.1"/>
    </source>
</evidence>
<dbReference type="PRINTS" id="PR00690">
    <property type="entry name" value="ADHESNFAMILY"/>
</dbReference>
<dbReference type="Pfam" id="PF01297">
    <property type="entry name" value="ZnuA"/>
    <property type="match status" value="1"/>
</dbReference>
<dbReference type="InterPro" id="IPR006129">
    <property type="entry name" value="AdhesinB"/>
</dbReference>
<dbReference type="GO" id="GO:0046872">
    <property type="term" value="F:metal ion binding"/>
    <property type="evidence" value="ECO:0007669"/>
    <property type="project" value="InterPro"/>
</dbReference>
<proteinExistence type="inferred from homology"/>
<dbReference type="PANTHER" id="PTHR42953">
    <property type="entry name" value="HIGH-AFFINITY ZINC UPTAKE SYSTEM PROTEIN ZNUA-RELATED"/>
    <property type="match status" value="1"/>
</dbReference>
<keyword evidence="3" id="KW-0732">Signal</keyword>
<dbReference type="GO" id="GO:0030001">
    <property type="term" value="P:metal ion transport"/>
    <property type="evidence" value="ECO:0007669"/>
    <property type="project" value="InterPro"/>
</dbReference>
<dbReference type="STRING" id="1925591.BI308_04695"/>
<dbReference type="InterPro" id="IPR050492">
    <property type="entry name" value="Bact_metal-bind_prot9"/>
</dbReference>
<evidence type="ECO:0000256" key="4">
    <source>
        <dbReference type="RuleBase" id="RU003512"/>
    </source>
</evidence>
<evidence type="ECO:0000256" key="2">
    <source>
        <dbReference type="ARBA" id="ARBA00022448"/>
    </source>
</evidence>